<dbReference type="OrthoDB" id="3617049at2"/>
<reference evidence="1 2" key="1">
    <citation type="submission" date="2016-10" db="EMBL/GenBank/DDBJ databases">
        <authorList>
            <person name="de Groot N.N."/>
        </authorList>
    </citation>
    <scope>NUCLEOTIDE SEQUENCE [LARGE SCALE GENOMIC DNA]</scope>
    <source>
        <strain evidence="1 2">CPCC 202699</strain>
    </source>
</reference>
<dbReference type="RefSeq" id="WP_091291464.1">
    <property type="nucleotide sequence ID" value="NZ_FNON01000004.1"/>
</dbReference>
<sequence length="289" mass="31901">MDPILVGALIWLLDRLAGRGVDWLFDNAVGRGRNALAAPQVKRHDLTAPGAQATSDVDFTVRHHLAQTRSPVILTFQKFSDKSTGITLPMVLGDTAHVTLPRNHYFVTALIIDLPKNSGDLPTLRGLGWAQPFVADNHTAKITIATQQPTDALITKIGLKQADGSVPFRLPTVSAEQALQNWLAKSDIKKRYPLLGQKPTVDPKFKKFFESLDIQPQPSKPLFPRVPPSKATPVDWKKIKLNMCRAQAWVGTGRCGFLAHKDNLCKIHRDQIRNGATVLDHATGKRIVL</sequence>
<dbReference type="STRING" id="589385.SAMN05421504_104544"/>
<accession>A0A1H3H7F4</accession>
<protein>
    <submittedName>
        <fullName evidence="1">Uncharacterized protein</fullName>
    </submittedName>
</protein>
<proteinExistence type="predicted"/>
<evidence type="ECO:0000313" key="2">
    <source>
        <dbReference type="Proteomes" id="UP000199515"/>
    </source>
</evidence>
<evidence type="ECO:0000313" key="1">
    <source>
        <dbReference type="EMBL" id="SDY11270.1"/>
    </source>
</evidence>
<dbReference type="Proteomes" id="UP000199515">
    <property type="component" value="Unassembled WGS sequence"/>
</dbReference>
<organism evidence="1 2">
    <name type="scientific">Amycolatopsis xylanica</name>
    <dbReference type="NCBI Taxonomy" id="589385"/>
    <lineage>
        <taxon>Bacteria</taxon>
        <taxon>Bacillati</taxon>
        <taxon>Actinomycetota</taxon>
        <taxon>Actinomycetes</taxon>
        <taxon>Pseudonocardiales</taxon>
        <taxon>Pseudonocardiaceae</taxon>
        <taxon>Amycolatopsis</taxon>
    </lineage>
</organism>
<keyword evidence="2" id="KW-1185">Reference proteome</keyword>
<name>A0A1H3H7F4_9PSEU</name>
<gene>
    <name evidence="1" type="ORF">SAMN05421504_104544</name>
</gene>
<dbReference type="EMBL" id="FNON01000004">
    <property type="protein sequence ID" value="SDY11270.1"/>
    <property type="molecule type" value="Genomic_DNA"/>
</dbReference>
<dbReference type="AlphaFoldDB" id="A0A1H3H7F4"/>